<dbReference type="Gene3D" id="1.10.150.20">
    <property type="entry name" value="5' to 3' exonuclease, C-terminal subdomain"/>
    <property type="match status" value="1"/>
</dbReference>
<dbReference type="Gene3D" id="2.60.40.10">
    <property type="entry name" value="Immunoglobulins"/>
    <property type="match status" value="1"/>
</dbReference>
<dbReference type="OrthoDB" id="5451596at2"/>
<dbReference type="CDD" id="cd07184">
    <property type="entry name" value="E_set_Isoamylase_like_N"/>
    <property type="match status" value="1"/>
</dbReference>
<dbReference type="EMBL" id="FUYL01000010">
    <property type="protein sequence ID" value="SKB75367.1"/>
    <property type="molecule type" value="Genomic_DNA"/>
</dbReference>
<accession>A0A1T5DUG6</accession>
<dbReference type="InterPro" id="IPR013783">
    <property type="entry name" value="Ig-like_fold"/>
</dbReference>
<dbReference type="SUPFAM" id="SSF81296">
    <property type="entry name" value="E set domains"/>
    <property type="match status" value="1"/>
</dbReference>
<reference evidence="2" key="1">
    <citation type="submission" date="2017-02" db="EMBL/GenBank/DDBJ databases">
        <authorList>
            <person name="Varghese N."/>
            <person name="Submissions S."/>
        </authorList>
    </citation>
    <scope>NUCLEOTIDE SEQUENCE [LARGE SCALE GENOMIC DNA]</scope>
    <source>
        <strain evidence="2">DSM 23546</strain>
    </source>
</reference>
<sequence>MALKKQIKDKGSNTLVTFTIGENEAPSSSNVLLLGDFNNWQSNDRTFQMEKKGNTYVKSIKLENGKRYEFRYLSDDKGWFNDHAADDYVPSPYSGIQNSVVDLSVIPQKEKPIKKTVTKTVKKTASKAATKTIQKAKKDDLKKIEGIGPKIASILTEKGIGTFEKLSKASVKVLEGILKEAGPRYAMHKPGSWPKQAKLASTGKWDELKKLQDKLDGGK</sequence>
<gene>
    <name evidence="1" type="ORF">SAMN05660866_03128</name>
</gene>
<proteinExistence type="predicted"/>
<name>A0A1T5DUG6_9FLAO</name>
<keyword evidence="2" id="KW-1185">Reference proteome</keyword>
<dbReference type="AlphaFoldDB" id="A0A1T5DUG6"/>
<dbReference type="Proteomes" id="UP000190339">
    <property type="component" value="Unassembled WGS sequence"/>
</dbReference>
<evidence type="ECO:0000313" key="2">
    <source>
        <dbReference type="Proteomes" id="UP000190339"/>
    </source>
</evidence>
<organism evidence="1 2">
    <name type="scientific">Maribacter arcticus</name>
    <dbReference type="NCBI Taxonomy" id="561365"/>
    <lineage>
        <taxon>Bacteria</taxon>
        <taxon>Pseudomonadati</taxon>
        <taxon>Bacteroidota</taxon>
        <taxon>Flavobacteriia</taxon>
        <taxon>Flavobacteriales</taxon>
        <taxon>Flavobacteriaceae</taxon>
        <taxon>Maribacter</taxon>
    </lineage>
</organism>
<protein>
    <submittedName>
        <fullName evidence="1">Helix-hairpin-helix domain-containing protein</fullName>
    </submittedName>
</protein>
<evidence type="ECO:0000313" key="1">
    <source>
        <dbReference type="EMBL" id="SKB75367.1"/>
    </source>
</evidence>
<dbReference type="InterPro" id="IPR014756">
    <property type="entry name" value="Ig_E-set"/>
</dbReference>
<dbReference type="RefSeq" id="WP_079513532.1">
    <property type="nucleotide sequence ID" value="NZ_CAXBOB010000075.1"/>
</dbReference>
<dbReference type="Pfam" id="PF14520">
    <property type="entry name" value="HHH_5"/>
    <property type="match status" value="1"/>
</dbReference>
<dbReference type="STRING" id="561365.SAMN05660866_03128"/>